<reference evidence="2 3" key="1">
    <citation type="submission" date="2020-02" db="EMBL/GenBank/DDBJ databases">
        <title>Sequencing the genomes of 1000 actinobacteria strains.</title>
        <authorList>
            <person name="Klenk H.-P."/>
        </authorList>
    </citation>
    <scope>NUCLEOTIDE SEQUENCE [LARGE SCALE GENOMIC DNA]</scope>
    <source>
        <strain evidence="2 3">DSM 27960</strain>
    </source>
</reference>
<dbReference type="RefSeq" id="WP_167151944.1">
    <property type="nucleotide sequence ID" value="NZ_JAAMOX010000003.1"/>
</dbReference>
<dbReference type="EMBL" id="JAAMOX010000003">
    <property type="protein sequence ID" value="NIH55059.1"/>
    <property type="molecule type" value="Genomic_DNA"/>
</dbReference>
<protein>
    <recommendedName>
        <fullName evidence="4">DUF3017 domain-containing protein</fullName>
    </recommendedName>
</protein>
<comment type="caution">
    <text evidence="2">The sequence shown here is derived from an EMBL/GenBank/DDBJ whole genome shotgun (WGS) entry which is preliminary data.</text>
</comment>
<feature type="transmembrane region" description="Helical" evidence="1">
    <location>
        <begin position="28"/>
        <end position="48"/>
    </location>
</feature>
<accession>A0A7X5TUW3</accession>
<keyword evidence="1" id="KW-1133">Transmembrane helix</keyword>
<dbReference type="AlphaFoldDB" id="A0A7X5TUW3"/>
<proteinExistence type="predicted"/>
<dbReference type="Proteomes" id="UP000541033">
    <property type="component" value="Unassembled WGS sequence"/>
</dbReference>
<evidence type="ECO:0008006" key="4">
    <source>
        <dbReference type="Google" id="ProtNLM"/>
    </source>
</evidence>
<name>A0A7X5TUW3_9MICO</name>
<gene>
    <name evidence="2" type="ORF">FHX76_002974</name>
</gene>
<sequence>MADSTVSAQIPGDSTPDSDANYWHWPRLIIVWAITIIAAAVVSLQVASSMRFEWLLFVLAGATLLTFGLQLGTAQRRGFIDRTAMSVAGSFVIVAVFSAVAVLVA</sequence>
<evidence type="ECO:0000313" key="3">
    <source>
        <dbReference type="Proteomes" id="UP000541033"/>
    </source>
</evidence>
<feature type="transmembrane region" description="Helical" evidence="1">
    <location>
        <begin position="54"/>
        <end position="72"/>
    </location>
</feature>
<evidence type="ECO:0000256" key="1">
    <source>
        <dbReference type="SAM" id="Phobius"/>
    </source>
</evidence>
<evidence type="ECO:0000313" key="2">
    <source>
        <dbReference type="EMBL" id="NIH55059.1"/>
    </source>
</evidence>
<keyword evidence="1" id="KW-0472">Membrane</keyword>
<organism evidence="2 3">
    <name type="scientific">Lysinibacter cavernae</name>
    <dbReference type="NCBI Taxonomy" id="1640652"/>
    <lineage>
        <taxon>Bacteria</taxon>
        <taxon>Bacillati</taxon>
        <taxon>Actinomycetota</taxon>
        <taxon>Actinomycetes</taxon>
        <taxon>Micrococcales</taxon>
        <taxon>Microbacteriaceae</taxon>
        <taxon>Lysinibacter</taxon>
    </lineage>
</organism>
<keyword evidence="1" id="KW-0812">Transmembrane</keyword>
<keyword evidence="3" id="KW-1185">Reference proteome</keyword>
<feature type="transmembrane region" description="Helical" evidence="1">
    <location>
        <begin position="84"/>
        <end position="104"/>
    </location>
</feature>